<dbReference type="SUPFAM" id="SSF101790">
    <property type="entry name" value="Aminomethyltransferase beta-barrel domain"/>
    <property type="match status" value="1"/>
</dbReference>
<dbReference type="RefSeq" id="WP_194856101.1">
    <property type="nucleotide sequence ID" value="NZ_ARXR01000015.1"/>
</dbReference>
<dbReference type="SUPFAM" id="SSF103025">
    <property type="entry name" value="Folate-binding domain"/>
    <property type="match status" value="1"/>
</dbReference>
<comment type="catalytic activity">
    <reaction evidence="6 7">
        <text>N(6)-[(R)-S(8)-aminomethyldihydrolipoyl]-L-lysyl-[protein] + (6S)-5,6,7,8-tetrahydrofolate = N(6)-[(R)-dihydrolipoyl]-L-lysyl-[protein] + (6R)-5,10-methylene-5,6,7,8-tetrahydrofolate + NH4(+)</text>
        <dbReference type="Rhea" id="RHEA:16945"/>
        <dbReference type="Rhea" id="RHEA-COMP:10475"/>
        <dbReference type="Rhea" id="RHEA-COMP:10492"/>
        <dbReference type="ChEBI" id="CHEBI:15636"/>
        <dbReference type="ChEBI" id="CHEBI:28938"/>
        <dbReference type="ChEBI" id="CHEBI:57453"/>
        <dbReference type="ChEBI" id="CHEBI:83100"/>
        <dbReference type="ChEBI" id="CHEBI:83143"/>
        <dbReference type="EC" id="2.1.2.10"/>
    </reaction>
</comment>
<dbReference type="PANTHER" id="PTHR43757:SF2">
    <property type="entry name" value="AMINOMETHYLTRANSFERASE, MITOCHONDRIAL"/>
    <property type="match status" value="1"/>
</dbReference>
<comment type="subunit">
    <text evidence="7">The glycine cleavage system is composed of four proteins: P, T, L and H.</text>
</comment>
<dbReference type="InterPro" id="IPR013977">
    <property type="entry name" value="GcvT_C"/>
</dbReference>
<dbReference type="HAMAP" id="MF_00259">
    <property type="entry name" value="GcvT"/>
    <property type="match status" value="1"/>
</dbReference>
<evidence type="ECO:0000256" key="6">
    <source>
        <dbReference type="ARBA" id="ARBA00047665"/>
    </source>
</evidence>
<dbReference type="Pfam" id="PF08669">
    <property type="entry name" value="GCV_T_C"/>
    <property type="match status" value="1"/>
</dbReference>
<dbReference type="InterPro" id="IPR027266">
    <property type="entry name" value="TrmE/GcvT-like"/>
</dbReference>
<comment type="similarity">
    <text evidence="1 7">Belongs to the GcvT family.</text>
</comment>
<dbReference type="Pfam" id="PF01571">
    <property type="entry name" value="GCV_T"/>
    <property type="match status" value="1"/>
</dbReference>
<reference evidence="10 11" key="1">
    <citation type="submission" date="2012-09" db="EMBL/GenBank/DDBJ databases">
        <title>Genome Sequence of alkane-degrading Bacterium Alcanivorax venustensis ISO4.</title>
        <authorList>
            <person name="Lai Q."/>
            <person name="Shao Z."/>
        </authorList>
    </citation>
    <scope>NUCLEOTIDE SEQUENCE [LARGE SCALE GENOMIC DNA]</scope>
    <source>
        <strain evidence="10 11">ISO4</strain>
    </source>
</reference>
<evidence type="ECO:0000259" key="8">
    <source>
        <dbReference type="Pfam" id="PF01571"/>
    </source>
</evidence>
<dbReference type="Proteomes" id="UP000644441">
    <property type="component" value="Unassembled WGS sequence"/>
</dbReference>
<dbReference type="NCBIfam" id="TIGR00528">
    <property type="entry name" value="gcvT"/>
    <property type="match status" value="1"/>
</dbReference>
<dbReference type="InterPro" id="IPR028896">
    <property type="entry name" value="GcvT/YgfZ/DmdA"/>
</dbReference>
<sequence>MGHRTPLYDAHLAAGGKMVDFGGWDMPIHYGSQLEEHHAVRQHAGAFDVSHMTVVDVTGSDARAYLRHLLANDIDKVKAGRAIYTCMLNERGGVVDDLIVYKGDNDYRLVVNCATREKDLDWMEKQAGGFAVDIHERPDLAMIAVQGPEARAILEKVLCEAGAKAVAGLPFFGFEYVGEWLIARTGYTGEDGAEIILPGHKAEDLWQRLVDAGVRPTGLGARDTLRLEAGLNLYGNDMDEDITPWEAGLGWTVALDDAERDFVGRAALEKQKTEGHRQLLGLVLEGKGVLRAHQGVHVPGGSVGPDGEITSGTYSPTLGKAVALARLPAGTTGTVEVEIRNKRLNAQVVRAPFVRNGKATYKPL</sequence>
<gene>
    <name evidence="7" type="primary">gcvT</name>
    <name evidence="10" type="ORF">ISO4_01968</name>
</gene>
<evidence type="ECO:0000256" key="1">
    <source>
        <dbReference type="ARBA" id="ARBA00008609"/>
    </source>
</evidence>
<dbReference type="InterPro" id="IPR022903">
    <property type="entry name" value="GcvT_bac"/>
</dbReference>
<evidence type="ECO:0000256" key="3">
    <source>
        <dbReference type="ARBA" id="ARBA00022576"/>
    </source>
</evidence>
<evidence type="ECO:0000313" key="11">
    <source>
        <dbReference type="Proteomes" id="UP000644441"/>
    </source>
</evidence>
<dbReference type="EMBL" id="ARXR01000015">
    <property type="protein sequence ID" value="MBF5053366.1"/>
    <property type="molecule type" value="Genomic_DNA"/>
</dbReference>
<proteinExistence type="inferred from homology"/>
<feature type="domain" description="GCVT N-terminal" evidence="8">
    <location>
        <begin position="7"/>
        <end position="256"/>
    </location>
</feature>
<keyword evidence="11" id="KW-1185">Reference proteome</keyword>
<evidence type="ECO:0000313" key="10">
    <source>
        <dbReference type="EMBL" id="MBF5053366.1"/>
    </source>
</evidence>
<protein>
    <recommendedName>
        <fullName evidence="2 7">Aminomethyltransferase</fullName>
        <ecNumber evidence="2 7">2.1.2.10</ecNumber>
    </recommendedName>
    <alternativeName>
        <fullName evidence="5 7">Glycine cleavage system T protein</fullName>
    </alternativeName>
</protein>
<dbReference type="PIRSF" id="PIRSF006487">
    <property type="entry name" value="GcvT"/>
    <property type="match status" value="1"/>
</dbReference>
<dbReference type="Gene3D" id="4.10.1250.10">
    <property type="entry name" value="Aminomethyltransferase fragment"/>
    <property type="match status" value="1"/>
</dbReference>
<dbReference type="InterPro" id="IPR006223">
    <property type="entry name" value="GcvT"/>
</dbReference>
<comment type="function">
    <text evidence="7">The glycine cleavage system catalyzes the degradation of glycine.</text>
</comment>
<feature type="domain" description="Aminomethyltransferase C-terminal" evidence="9">
    <location>
        <begin position="277"/>
        <end position="354"/>
    </location>
</feature>
<accession>A0ABS0AGY2</accession>
<dbReference type="Gene3D" id="2.40.30.110">
    <property type="entry name" value="Aminomethyltransferase beta-barrel domains"/>
    <property type="match status" value="1"/>
</dbReference>
<dbReference type="NCBIfam" id="NF001567">
    <property type="entry name" value="PRK00389.1"/>
    <property type="match status" value="1"/>
</dbReference>
<dbReference type="PANTHER" id="PTHR43757">
    <property type="entry name" value="AMINOMETHYLTRANSFERASE"/>
    <property type="match status" value="1"/>
</dbReference>
<keyword evidence="3 7" id="KW-0032">Aminotransferase</keyword>
<evidence type="ECO:0000256" key="5">
    <source>
        <dbReference type="ARBA" id="ARBA00031395"/>
    </source>
</evidence>
<dbReference type="EC" id="2.1.2.10" evidence="2 7"/>
<name>A0ABS0AGY2_9GAMM</name>
<keyword evidence="4 7" id="KW-0808">Transferase</keyword>
<dbReference type="Gene3D" id="3.30.70.1400">
    <property type="entry name" value="Aminomethyltransferase beta-barrel domains"/>
    <property type="match status" value="1"/>
</dbReference>
<dbReference type="InterPro" id="IPR029043">
    <property type="entry name" value="GcvT/YgfZ_C"/>
</dbReference>
<dbReference type="InterPro" id="IPR006222">
    <property type="entry name" value="GCVT_N"/>
</dbReference>
<evidence type="ECO:0000256" key="4">
    <source>
        <dbReference type="ARBA" id="ARBA00022679"/>
    </source>
</evidence>
<organism evidence="10 11">
    <name type="scientific">Alloalcanivorax venustensis ISO4</name>
    <dbReference type="NCBI Taxonomy" id="1177184"/>
    <lineage>
        <taxon>Bacteria</taxon>
        <taxon>Pseudomonadati</taxon>
        <taxon>Pseudomonadota</taxon>
        <taxon>Gammaproteobacteria</taxon>
        <taxon>Oceanospirillales</taxon>
        <taxon>Alcanivoracaceae</taxon>
        <taxon>Alloalcanivorax</taxon>
    </lineage>
</organism>
<evidence type="ECO:0000259" key="9">
    <source>
        <dbReference type="Pfam" id="PF08669"/>
    </source>
</evidence>
<comment type="caution">
    <text evidence="10">The sequence shown here is derived from an EMBL/GenBank/DDBJ whole genome shotgun (WGS) entry which is preliminary data.</text>
</comment>
<evidence type="ECO:0000256" key="7">
    <source>
        <dbReference type="HAMAP-Rule" id="MF_00259"/>
    </source>
</evidence>
<dbReference type="Gene3D" id="3.30.1360.120">
    <property type="entry name" value="Probable tRNA modification gtpase trme, domain 1"/>
    <property type="match status" value="1"/>
</dbReference>
<evidence type="ECO:0000256" key="2">
    <source>
        <dbReference type="ARBA" id="ARBA00012616"/>
    </source>
</evidence>